<feature type="compositionally biased region" description="Basic and acidic residues" evidence="1">
    <location>
        <begin position="34"/>
        <end position="43"/>
    </location>
</feature>
<protein>
    <submittedName>
        <fullName evidence="2">Uncharacterized protein</fullName>
    </submittedName>
</protein>
<name>A0A9Q0D9J2_9TELE</name>
<gene>
    <name evidence="2" type="ORF">NHX12_016312</name>
</gene>
<evidence type="ECO:0000313" key="2">
    <source>
        <dbReference type="EMBL" id="KAJ3583621.1"/>
    </source>
</evidence>
<evidence type="ECO:0000256" key="1">
    <source>
        <dbReference type="SAM" id="MobiDB-lite"/>
    </source>
</evidence>
<reference evidence="2" key="1">
    <citation type="submission" date="2022-07" db="EMBL/GenBank/DDBJ databases">
        <title>Chromosome-level genome of Muraenolepis orangiensis.</title>
        <authorList>
            <person name="Kim J."/>
        </authorList>
    </citation>
    <scope>NUCLEOTIDE SEQUENCE</scope>
    <source>
        <strain evidence="2">KU_S4_2022</strain>
        <tissue evidence="2">Muscle</tissue>
    </source>
</reference>
<evidence type="ECO:0000313" key="3">
    <source>
        <dbReference type="Proteomes" id="UP001148018"/>
    </source>
</evidence>
<comment type="caution">
    <text evidence="2">The sequence shown here is derived from an EMBL/GenBank/DDBJ whole genome shotgun (WGS) entry which is preliminary data.</text>
</comment>
<sequence>MLPVPQQRHGQHGRPVLWSGGRMVNHVDQASLPGRRDAGEDSRLAVPVSQSIPPKSLNACPACWDYKDRDGPIEQGNPTPNPL</sequence>
<accession>A0A9Q0D9J2</accession>
<dbReference type="EMBL" id="JANIIK010000188">
    <property type="protein sequence ID" value="KAJ3583621.1"/>
    <property type="molecule type" value="Genomic_DNA"/>
</dbReference>
<organism evidence="2 3">
    <name type="scientific">Muraenolepis orangiensis</name>
    <name type="common">Patagonian moray cod</name>
    <dbReference type="NCBI Taxonomy" id="630683"/>
    <lineage>
        <taxon>Eukaryota</taxon>
        <taxon>Metazoa</taxon>
        <taxon>Chordata</taxon>
        <taxon>Craniata</taxon>
        <taxon>Vertebrata</taxon>
        <taxon>Euteleostomi</taxon>
        <taxon>Actinopterygii</taxon>
        <taxon>Neopterygii</taxon>
        <taxon>Teleostei</taxon>
        <taxon>Neoteleostei</taxon>
        <taxon>Acanthomorphata</taxon>
        <taxon>Zeiogadaria</taxon>
        <taxon>Gadariae</taxon>
        <taxon>Gadiformes</taxon>
        <taxon>Muraenolepidoidei</taxon>
        <taxon>Muraenolepididae</taxon>
        <taxon>Muraenolepis</taxon>
    </lineage>
</organism>
<proteinExistence type="predicted"/>
<keyword evidence="3" id="KW-1185">Reference proteome</keyword>
<feature type="region of interest" description="Disordered" evidence="1">
    <location>
        <begin position="1"/>
        <end position="83"/>
    </location>
</feature>
<dbReference type="Proteomes" id="UP001148018">
    <property type="component" value="Unassembled WGS sequence"/>
</dbReference>
<dbReference type="AlphaFoldDB" id="A0A9Q0D9J2"/>